<dbReference type="Proteomes" id="UP000024404">
    <property type="component" value="Unassembled WGS sequence"/>
</dbReference>
<accession>A0A8R1XPJ1</accession>
<dbReference type="EMBL" id="CMVM020000358">
    <property type="status" value="NOT_ANNOTATED_CDS"/>
    <property type="molecule type" value="Genomic_DNA"/>
</dbReference>
<sequence length="683" mass="78174">MFPIIPHTGHIINSESSSFPSTSFRHSQPKENFKKVLKLGAKHDQLAQIAGNTQQSSPVFIKLINKNLSKGYAIDRPVHSVRSNSENNGEWQLNHLNIPESQLKHNTDEIRELKKLKDGSWKQKMEASCISNNEKQEYVIFKEYLHFWNLSLEPANFNHNSSGIQHISIMNRKCSTDKKSIFCCKEITKNLKDLTNKTTNVCNDSKELTNCHEFCIDIDPENGYFINCTKYPCQEGYKSSFPTFIDWIQTTVYNKTSAIIFGRNENAENPEFQAWAHQMIQNLDIALVLNNQNSTATFPEEQSSNIIFLNQWIEFLKFNETTIDQELAWQLLNQQYDGNISSNLIRICIINQKSMAQIICTEQYYYNVCRFDDPTECIDDIFTTQTLVICRRLKLDDEKVVEITEIFCDSLNESIILPYFQHEAFQSTTDIIILQLIRATIIHSISATTTTTTTAVQLKDQHRRSENIEEKQYKYANNIRLKSDGQAENTFEKIVKTSISKMSEIAQNSAKKKATFGETDYIFATTDSITMQMSSEVKKTNLNAPENSSEPDPVILETIPIARSNLTNLSETWQDFDDILNGTTTNTMNLNDVGKINVTVEIEGRSISDSAKKEVIKNSKISFLQRDKQSLWKPFHMDCSNERDACNAINCSNWAAAGYCLSNNATRFLWCRKTCLCIGPPQL</sequence>
<name>A0A8R1XPJ1_ONCVO</name>
<protein>
    <recommendedName>
        <fullName evidence="3">ShKT domain-containing protein</fullName>
    </recommendedName>
</protein>
<proteinExistence type="predicted"/>
<organism evidence="1 2">
    <name type="scientific">Onchocerca volvulus</name>
    <dbReference type="NCBI Taxonomy" id="6282"/>
    <lineage>
        <taxon>Eukaryota</taxon>
        <taxon>Metazoa</taxon>
        <taxon>Ecdysozoa</taxon>
        <taxon>Nematoda</taxon>
        <taxon>Chromadorea</taxon>
        <taxon>Rhabditida</taxon>
        <taxon>Spirurina</taxon>
        <taxon>Spiruromorpha</taxon>
        <taxon>Filarioidea</taxon>
        <taxon>Onchocercidae</taxon>
        <taxon>Onchocerca</taxon>
    </lineage>
</organism>
<reference evidence="1" key="2">
    <citation type="submission" date="2022-06" db="UniProtKB">
        <authorList>
            <consortium name="EnsemblMetazoa"/>
        </authorList>
    </citation>
    <scope>IDENTIFICATION</scope>
</reference>
<evidence type="ECO:0000313" key="1">
    <source>
        <dbReference type="EnsemblMetazoa" id="OVOC11419.1"/>
    </source>
</evidence>
<evidence type="ECO:0000313" key="2">
    <source>
        <dbReference type="Proteomes" id="UP000024404"/>
    </source>
</evidence>
<reference evidence="2" key="1">
    <citation type="submission" date="2013-10" db="EMBL/GenBank/DDBJ databases">
        <title>Genome sequencing of Onchocerca volvulus.</title>
        <authorList>
            <person name="Cotton J."/>
            <person name="Tsai J."/>
            <person name="Stanley E."/>
            <person name="Tracey A."/>
            <person name="Holroyd N."/>
            <person name="Lustigman S."/>
            <person name="Berriman M."/>
        </authorList>
    </citation>
    <scope>NUCLEOTIDE SEQUENCE</scope>
</reference>
<keyword evidence="2" id="KW-1185">Reference proteome</keyword>
<dbReference type="EnsemblMetazoa" id="OVOC11419.1">
    <property type="protein sequence ID" value="OVOC11419.1"/>
    <property type="gene ID" value="WBGene00248228"/>
</dbReference>
<dbReference type="AlphaFoldDB" id="A0A8R1XPJ1"/>
<evidence type="ECO:0008006" key="3">
    <source>
        <dbReference type="Google" id="ProtNLM"/>
    </source>
</evidence>